<keyword evidence="1" id="KW-0677">Repeat</keyword>
<dbReference type="InterPro" id="IPR013783">
    <property type="entry name" value="Ig-like_fold"/>
</dbReference>
<accession>A0A4Q7YQU7</accession>
<feature type="repeat" description="NHL" evidence="2">
    <location>
        <begin position="231"/>
        <end position="255"/>
    </location>
</feature>
<feature type="domain" description="Bacterial Ig-like" evidence="3">
    <location>
        <begin position="576"/>
        <end position="658"/>
    </location>
</feature>
<dbReference type="CDD" id="cd14953">
    <property type="entry name" value="NHL_like_1"/>
    <property type="match status" value="1"/>
</dbReference>
<dbReference type="InterPro" id="IPR001258">
    <property type="entry name" value="NHL_repeat"/>
</dbReference>
<protein>
    <submittedName>
        <fullName evidence="4">NHL repeat-containing protein</fullName>
    </submittedName>
</protein>
<feature type="domain" description="Bacterial Ig-like" evidence="3">
    <location>
        <begin position="398"/>
        <end position="480"/>
    </location>
</feature>
<organism evidence="4 5">
    <name type="scientific">Edaphobacter modestus</name>
    <dbReference type="NCBI Taxonomy" id="388466"/>
    <lineage>
        <taxon>Bacteria</taxon>
        <taxon>Pseudomonadati</taxon>
        <taxon>Acidobacteriota</taxon>
        <taxon>Terriglobia</taxon>
        <taxon>Terriglobales</taxon>
        <taxon>Acidobacteriaceae</taxon>
        <taxon>Edaphobacter</taxon>
    </lineage>
</organism>
<sequence>MTLTGDTKTSDLRVLSAVSAMIFWSTFQQHRHLTSRLWASFCLMMLLSVAAEAQTLATSVPLLLPSAIAFDSQGNLYIAETANHVIRKVDREGGITAVAGTGTQGYDGDNSAAISALLDSPQGLAVDAHGLYIADTHNHRVRRVDLINGIITTIAGSSTAGAAGDNGPAAAALLDRPGALALDGKSNLYIADSGSHRIRRIDAGTGVITTVAGAGAQGYEGDNARAVSALLDSPQGIAVDTGGNLYVADTNNHRIRRIDAVTGIITTLAGTGVFGYAGDSSSSAAARLALPQGLSVGSDGNIYLADTANHRIRRIDGTTGMITTVAGDGTQGFSGDGGAPVSASLDSPRATTLSSSGLVTIADRGNQRVRQLSGDTIQTIAGLGSAIPVQISLSGAGTVSYGSGELTASLTSSTEATGSVVFFDQYAGTSGASVVVPLSSNAAVFDMSVLQAGQHTITASYSGDASHSAAQSTAFSLMVNQLPVTAIVAPASLRYGDDLPSLQGSLSGVLPRDQSSISATYSVDLPVHPGVGVYPVGVALTGSAAGNYTVSSAPTLTITKAATITTLNVATATLVSASSVDAGQPVQFSVHVSTTTTVTPTGTILLSDGATLLTAASPNRSGDLTFATSALAAGPHSLSAVYSGDANFLSSTSPTALFVVDTPQVGPGDFTLAPSSATTQTVVSGGSADFSLVVNTNGNISSPVTLSASGLPDLATASFNPGSLPPGTPSGSFVMTIATPKTAHVGREMNRLVFAGFFLVFLPWAGRRYGSSRPRLIAVLLFSSLPLFTGCGDRIRTGSDTTVPPKSYTITVTGTALGNAGTTLQHTATVTLIVQAAN</sequence>
<name>A0A4Q7YQU7_9BACT</name>
<evidence type="ECO:0000259" key="3">
    <source>
        <dbReference type="Pfam" id="PF16640"/>
    </source>
</evidence>
<dbReference type="EMBL" id="SHKW01000001">
    <property type="protein sequence ID" value="RZU39534.1"/>
    <property type="molecule type" value="Genomic_DNA"/>
</dbReference>
<dbReference type="Gene3D" id="2.60.40.10">
    <property type="entry name" value="Immunoglobulins"/>
    <property type="match status" value="2"/>
</dbReference>
<evidence type="ECO:0000313" key="4">
    <source>
        <dbReference type="EMBL" id="RZU39534.1"/>
    </source>
</evidence>
<reference evidence="4 5" key="1">
    <citation type="submission" date="2019-02" db="EMBL/GenBank/DDBJ databases">
        <title>Genomic Encyclopedia of Archaeal and Bacterial Type Strains, Phase II (KMG-II): from individual species to whole genera.</title>
        <authorList>
            <person name="Goeker M."/>
        </authorList>
    </citation>
    <scope>NUCLEOTIDE SEQUENCE [LARGE SCALE GENOMIC DNA]</scope>
    <source>
        <strain evidence="4 5">DSM 18101</strain>
    </source>
</reference>
<proteinExistence type="predicted"/>
<keyword evidence="5" id="KW-1185">Reference proteome</keyword>
<dbReference type="PANTHER" id="PTHR46388:SF2">
    <property type="entry name" value="NHL REPEAT-CONTAINING PROTEIN 2"/>
    <property type="match status" value="1"/>
</dbReference>
<dbReference type="InterPro" id="IPR032109">
    <property type="entry name" value="Big_3_5"/>
</dbReference>
<dbReference type="Pfam" id="PF16640">
    <property type="entry name" value="Big_3_5"/>
    <property type="match status" value="2"/>
</dbReference>
<comment type="caution">
    <text evidence="4">The sequence shown here is derived from an EMBL/GenBank/DDBJ whole genome shotgun (WGS) entry which is preliminary data.</text>
</comment>
<dbReference type="Pfam" id="PF01436">
    <property type="entry name" value="NHL"/>
    <property type="match status" value="3"/>
</dbReference>
<dbReference type="SUPFAM" id="SSF63829">
    <property type="entry name" value="Calcium-dependent phosphotriesterase"/>
    <property type="match status" value="1"/>
</dbReference>
<evidence type="ECO:0000256" key="2">
    <source>
        <dbReference type="PROSITE-ProRule" id="PRU00504"/>
    </source>
</evidence>
<evidence type="ECO:0000313" key="5">
    <source>
        <dbReference type="Proteomes" id="UP000292958"/>
    </source>
</evidence>
<dbReference type="Proteomes" id="UP000292958">
    <property type="component" value="Unassembled WGS sequence"/>
</dbReference>
<dbReference type="PANTHER" id="PTHR46388">
    <property type="entry name" value="NHL REPEAT-CONTAINING PROTEIN 2"/>
    <property type="match status" value="1"/>
</dbReference>
<dbReference type="InterPro" id="IPR011042">
    <property type="entry name" value="6-blade_b-propeller_TolB-like"/>
</dbReference>
<dbReference type="Gene3D" id="2.120.10.30">
    <property type="entry name" value="TolB, C-terminal domain"/>
    <property type="match status" value="3"/>
</dbReference>
<dbReference type="AlphaFoldDB" id="A0A4Q7YQU7"/>
<evidence type="ECO:0000256" key="1">
    <source>
        <dbReference type="ARBA" id="ARBA00022737"/>
    </source>
</evidence>
<dbReference type="PROSITE" id="PS51125">
    <property type="entry name" value="NHL"/>
    <property type="match status" value="1"/>
</dbReference>
<gene>
    <name evidence="4" type="ORF">BDD14_0919</name>
</gene>